<evidence type="ECO:0000259" key="11">
    <source>
        <dbReference type="PROSITE" id="PS50835"/>
    </source>
</evidence>
<evidence type="ECO:0000256" key="2">
    <source>
        <dbReference type="ARBA" id="ARBA00004496"/>
    </source>
</evidence>
<comment type="subcellular location">
    <subcellularLocation>
        <location evidence="2">Cytoplasm</location>
    </subcellularLocation>
    <subcellularLocation>
        <location evidence="1">Nucleus</location>
    </subcellularLocation>
</comment>
<dbReference type="EMBL" id="JBBPFD010000002">
    <property type="protein sequence ID" value="KAK7938938.1"/>
    <property type="molecule type" value="Genomic_DNA"/>
</dbReference>
<dbReference type="Gene3D" id="2.60.40.10">
    <property type="entry name" value="Immunoglobulins"/>
    <property type="match status" value="7"/>
</dbReference>
<dbReference type="SUPFAM" id="SSF48726">
    <property type="entry name" value="Immunoglobulin"/>
    <property type="match status" value="7"/>
</dbReference>
<keyword evidence="5" id="KW-0597">Phosphoprotein</keyword>
<dbReference type="FunFam" id="2.60.40.10:FF:000050">
    <property type="entry name" value="Titin isoform B"/>
    <property type="match status" value="1"/>
</dbReference>
<dbReference type="InterPro" id="IPR013098">
    <property type="entry name" value="Ig_I-set"/>
</dbReference>
<dbReference type="InterPro" id="IPR012337">
    <property type="entry name" value="RNaseH-like_sf"/>
</dbReference>
<dbReference type="InterPro" id="IPR052385">
    <property type="entry name" value="Obscurin/Obscurin-like_Reg"/>
</dbReference>
<dbReference type="PANTHER" id="PTHR35971">
    <property type="entry name" value="SI:DKEY-31G6.6"/>
    <property type="match status" value="1"/>
</dbReference>
<proteinExistence type="inferred from homology"/>
<evidence type="ECO:0000313" key="12">
    <source>
        <dbReference type="EMBL" id="KAK7938938.1"/>
    </source>
</evidence>
<feature type="domain" description="Ig-like" evidence="11">
    <location>
        <begin position="290"/>
        <end position="380"/>
    </location>
</feature>
<dbReference type="GO" id="GO:0005737">
    <property type="term" value="C:cytoplasm"/>
    <property type="evidence" value="ECO:0007669"/>
    <property type="project" value="UniProtKB-SubCell"/>
</dbReference>
<dbReference type="AlphaFoldDB" id="A0AAW0PUX1"/>
<dbReference type="Proteomes" id="UP001460270">
    <property type="component" value="Unassembled WGS sequence"/>
</dbReference>
<evidence type="ECO:0000256" key="1">
    <source>
        <dbReference type="ARBA" id="ARBA00004123"/>
    </source>
</evidence>
<dbReference type="InterPro" id="IPR008906">
    <property type="entry name" value="HATC_C_dom"/>
</dbReference>
<accession>A0AAW0PUX1</accession>
<feature type="domain" description="Ig-like" evidence="11">
    <location>
        <begin position="462"/>
        <end position="546"/>
    </location>
</feature>
<evidence type="ECO:0000256" key="10">
    <source>
        <dbReference type="SAM" id="MobiDB-lite"/>
    </source>
</evidence>
<protein>
    <recommendedName>
        <fullName evidence="11">Ig-like domain-containing protein</fullName>
    </recommendedName>
</protein>
<evidence type="ECO:0000256" key="8">
    <source>
        <dbReference type="ARBA" id="ARBA00023242"/>
    </source>
</evidence>
<comment type="caution">
    <text evidence="12">The sequence shown here is derived from an EMBL/GenBank/DDBJ whole genome shotgun (WGS) entry which is preliminary data.</text>
</comment>
<feature type="region of interest" description="Disordered" evidence="10">
    <location>
        <begin position="251"/>
        <end position="283"/>
    </location>
</feature>
<dbReference type="PROSITE" id="PS50835">
    <property type="entry name" value="IG_LIKE"/>
    <property type="match status" value="2"/>
</dbReference>
<dbReference type="InterPro" id="IPR007110">
    <property type="entry name" value="Ig-like_dom"/>
</dbReference>
<dbReference type="InterPro" id="IPR036179">
    <property type="entry name" value="Ig-like_dom_sf"/>
</dbReference>
<evidence type="ECO:0000256" key="4">
    <source>
        <dbReference type="ARBA" id="ARBA00022490"/>
    </source>
</evidence>
<dbReference type="Pfam" id="PF05699">
    <property type="entry name" value="Dimer_Tnp_hAT"/>
    <property type="match status" value="1"/>
</dbReference>
<dbReference type="PANTHER" id="PTHR35971:SF5">
    <property type="entry name" value="OBSCURIN LIKE CYTOSKELETAL ADAPTOR 1"/>
    <property type="match status" value="1"/>
</dbReference>
<sequence length="1054" mass="118862">MSDSHTAANINAVFHSVAEEWSLNFNDVVFVTDNAANMLAVAQMEDITHITCFAHSLNCCTACPQTECSSTTHGSADEGLKKYLVVPSEDPLEWWRFYEGNFPLLSRQAKRYLCIPAAEPVFSTVIADNNVGSVEHQVKLEIFQKEDFRGHLKRSEGKAEAAPTEPGRIPFEVVKADKLGDEMQLKEVVMLKKAQRIVHEKETEETEELRSKFKRRTEEGYYESISSVEMKSRKRDDSYEDLLKKTKEDLLHRKNEKEEAEKKKKEEQRKLTAKAKKPERVKLSASMEAPKIQERITSQTVSQGQEVRFRVRVVGRPDPECQWFKNGVQLEKTDRISWFWPEDHVCELVIKDVRAEDSASVMVKAPNKLISFTQQLVDVNAKEKDTMATFEGETNEPFVKVKWLKGEEQVFSGDKYRMHSDRKVHFLSVLTIGMKDETDYSCVLCEDDSVRTTAKLYVEGEPLELLKRLESTEVPENYSAEFECVVSREDAEGSWFFGDNALTPSGKYVMMSRRGRHSLSVKDVKKEDQGKYTFKVGEFSTSASLKMKLRPVTVMAPLADLTVCEGDIAQMEVRFSQENVEGVWLKNGEQMTASDRVHMVVDKTTHKLLIEDTTKTDQATYGFNVPSHDITSSAKLNVQTIDVLTPLKDMSISAQDVSSVKWFHDEVQISGSDRIQTVAKGAKQRLVLNRTHESDQGRYKLLVGRAESTCNLSVQPVQIVSPMQNKECSESENVVFEVEVSHAGIDAFWTFKGQALKAGAKYKMDSKKKLHSLTVMNAMKDEEGQYSFSAGEKSCTRCSDCHRRRDKEALRDLVVADSQTSVLECEVANPASQGQWFKDGHPWTSATTSRVWTKAPSADSSSHHQGHRHRRVLLPGRHVQDGRHAQGSKVRLKLHAGGRVQSGADSRRRPRISVDQKGVELTPSDKYSITTEGAVHTLIIHNCTAHDESVYSFKLGKLSANARLNVETIKILKKPKDVTSLLGGTAVFELGLSEDDIPSNGCLRTLSSIQRLVQDHVGQKESQTHRTRRRQQQRRRIYMCGRTSAGVSAPHCGV</sequence>
<keyword evidence="6" id="KW-0677">Repeat</keyword>
<keyword evidence="7" id="KW-1015">Disulfide bond</keyword>
<feature type="compositionally biased region" description="Basic and acidic residues" evidence="10">
    <location>
        <begin position="251"/>
        <end position="282"/>
    </location>
</feature>
<keyword evidence="8" id="KW-0539">Nucleus</keyword>
<reference evidence="13" key="1">
    <citation type="submission" date="2024-04" db="EMBL/GenBank/DDBJ databases">
        <title>Salinicola lusitanus LLJ914,a marine bacterium isolated from the Okinawa Trough.</title>
        <authorList>
            <person name="Li J."/>
        </authorList>
    </citation>
    <scope>NUCLEOTIDE SEQUENCE [LARGE SCALE GENOMIC DNA]</scope>
</reference>
<name>A0AAW0PUX1_9GOBI</name>
<dbReference type="Pfam" id="PF07679">
    <property type="entry name" value="I-set"/>
    <property type="match status" value="6"/>
</dbReference>
<dbReference type="SMART" id="SM00409">
    <property type="entry name" value="IG"/>
    <property type="match status" value="6"/>
</dbReference>
<dbReference type="InterPro" id="IPR003599">
    <property type="entry name" value="Ig_sub"/>
</dbReference>
<keyword evidence="4" id="KW-0963">Cytoplasm</keyword>
<evidence type="ECO:0000256" key="7">
    <source>
        <dbReference type="ARBA" id="ARBA00023157"/>
    </source>
</evidence>
<keyword evidence="13" id="KW-1185">Reference proteome</keyword>
<dbReference type="GO" id="GO:0005634">
    <property type="term" value="C:nucleus"/>
    <property type="evidence" value="ECO:0007669"/>
    <property type="project" value="UniProtKB-SubCell"/>
</dbReference>
<gene>
    <name evidence="12" type="ORF">WMY93_002264</name>
</gene>
<dbReference type="SUPFAM" id="SSF53098">
    <property type="entry name" value="Ribonuclease H-like"/>
    <property type="match status" value="1"/>
</dbReference>
<dbReference type="InterPro" id="IPR013783">
    <property type="entry name" value="Ig-like_fold"/>
</dbReference>
<keyword evidence="9" id="KW-0393">Immunoglobulin domain</keyword>
<organism evidence="12 13">
    <name type="scientific">Mugilogobius chulae</name>
    <name type="common">yellowstripe goby</name>
    <dbReference type="NCBI Taxonomy" id="88201"/>
    <lineage>
        <taxon>Eukaryota</taxon>
        <taxon>Metazoa</taxon>
        <taxon>Chordata</taxon>
        <taxon>Craniata</taxon>
        <taxon>Vertebrata</taxon>
        <taxon>Euteleostomi</taxon>
        <taxon>Actinopterygii</taxon>
        <taxon>Neopterygii</taxon>
        <taxon>Teleostei</taxon>
        <taxon>Neoteleostei</taxon>
        <taxon>Acanthomorphata</taxon>
        <taxon>Gobiaria</taxon>
        <taxon>Gobiiformes</taxon>
        <taxon>Gobioidei</taxon>
        <taxon>Gobiidae</taxon>
        <taxon>Gobionellinae</taxon>
        <taxon>Mugilogobius</taxon>
    </lineage>
</organism>
<comment type="similarity">
    <text evidence="3">Belongs to the protein kinase superfamily. CAMK Ser/Thr protein kinase family.</text>
</comment>
<evidence type="ECO:0000313" key="13">
    <source>
        <dbReference type="Proteomes" id="UP001460270"/>
    </source>
</evidence>
<dbReference type="FunFam" id="2.60.40.10:FF:001382">
    <property type="entry name" value="titin isoform X1"/>
    <property type="match status" value="1"/>
</dbReference>
<evidence type="ECO:0000256" key="5">
    <source>
        <dbReference type="ARBA" id="ARBA00022553"/>
    </source>
</evidence>
<dbReference type="GO" id="GO:0046983">
    <property type="term" value="F:protein dimerization activity"/>
    <property type="evidence" value="ECO:0007669"/>
    <property type="project" value="InterPro"/>
</dbReference>
<evidence type="ECO:0000256" key="9">
    <source>
        <dbReference type="ARBA" id="ARBA00023319"/>
    </source>
</evidence>
<evidence type="ECO:0000256" key="6">
    <source>
        <dbReference type="ARBA" id="ARBA00022737"/>
    </source>
</evidence>
<evidence type="ECO:0000256" key="3">
    <source>
        <dbReference type="ARBA" id="ARBA00006692"/>
    </source>
</evidence>